<dbReference type="Proteomes" id="UP000813462">
    <property type="component" value="Unassembled WGS sequence"/>
</dbReference>
<protein>
    <submittedName>
        <fullName evidence="2">Uncharacterized protein</fullName>
    </submittedName>
</protein>
<accession>A0A978W680</accession>
<evidence type="ECO:0000313" key="3">
    <source>
        <dbReference type="Proteomes" id="UP000813462"/>
    </source>
</evidence>
<gene>
    <name evidence="2" type="ORF">FEM48_Zijuj01G0312900</name>
</gene>
<dbReference type="AlphaFoldDB" id="A0A978W680"/>
<evidence type="ECO:0000313" key="2">
    <source>
        <dbReference type="EMBL" id="KAH7547464.1"/>
    </source>
</evidence>
<dbReference type="EMBL" id="JAEACU010000001">
    <property type="protein sequence ID" value="KAH7547464.1"/>
    <property type="molecule type" value="Genomic_DNA"/>
</dbReference>
<organism evidence="2 3">
    <name type="scientific">Ziziphus jujuba var. spinosa</name>
    <dbReference type="NCBI Taxonomy" id="714518"/>
    <lineage>
        <taxon>Eukaryota</taxon>
        <taxon>Viridiplantae</taxon>
        <taxon>Streptophyta</taxon>
        <taxon>Embryophyta</taxon>
        <taxon>Tracheophyta</taxon>
        <taxon>Spermatophyta</taxon>
        <taxon>Magnoliopsida</taxon>
        <taxon>eudicotyledons</taxon>
        <taxon>Gunneridae</taxon>
        <taxon>Pentapetalae</taxon>
        <taxon>rosids</taxon>
        <taxon>fabids</taxon>
        <taxon>Rosales</taxon>
        <taxon>Rhamnaceae</taxon>
        <taxon>Paliureae</taxon>
        <taxon>Ziziphus</taxon>
    </lineage>
</organism>
<keyword evidence="1" id="KW-1133">Transmembrane helix</keyword>
<proteinExistence type="predicted"/>
<feature type="transmembrane region" description="Helical" evidence="1">
    <location>
        <begin position="107"/>
        <end position="131"/>
    </location>
</feature>
<sequence>MAEVENRRSKCMELERLERNYYMLDSNADQEWKYLYTKIGLYLIIQIIPAFLSILAKIHDPGRDNHPFKDFSTLTLDLAMLLDLAFTCFEIKAVSDKKIKVFKAYRVIWNGLGHGSCPLVGGYQCTIGWQIAEALKLVLVVRLALVIRMMCISIRFMLYNIETC</sequence>
<feature type="transmembrane region" description="Helical" evidence="1">
    <location>
        <begin position="137"/>
        <end position="158"/>
    </location>
</feature>
<name>A0A978W680_ZIZJJ</name>
<feature type="transmembrane region" description="Helical" evidence="1">
    <location>
        <begin position="78"/>
        <end position="95"/>
    </location>
</feature>
<feature type="transmembrane region" description="Helical" evidence="1">
    <location>
        <begin position="39"/>
        <end position="58"/>
    </location>
</feature>
<comment type="caution">
    <text evidence="2">The sequence shown here is derived from an EMBL/GenBank/DDBJ whole genome shotgun (WGS) entry which is preliminary data.</text>
</comment>
<evidence type="ECO:0000256" key="1">
    <source>
        <dbReference type="SAM" id="Phobius"/>
    </source>
</evidence>
<keyword evidence="1" id="KW-0812">Transmembrane</keyword>
<keyword evidence="1" id="KW-0472">Membrane</keyword>
<reference evidence="2" key="1">
    <citation type="journal article" date="2021" name="Front. Plant Sci.">
        <title>Chromosome-Scale Genome Assembly for Chinese Sour Jujube and Insights Into Its Genome Evolution and Domestication Signature.</title>
        <authorList>
            <person name="Shen L.-Y."/>
            <person name="Luo H."/>
            <person name="Wang X.-L."/>
            <person name="Wang X.-M."/>
            <person name="Qiu X.-J."/>
            <person name="Liu H."/>
            <person name="Zhou S.-S."/>
            <person name="Jia K.-H."/>
            <person name="Nie S."/>
            <person name="Bao Y.-T."/>
            <person name="Zhang R.-G."/>
            <person name="Yun Q.-Z."/>
            <person name="Chai Y.-H."/>
            <person name="Lu J.-Y."/>
            <person name="Li Y."/>
            <person name="Zhao S.-W."/>
            <person name="Mao J.-F."/>
            <person name="Jia S.-G."/>
            <person name="Mao Y.-M."/>
        </authorList>
    </citation>
    <scope>NUCLEOTIDE SEQUENCE</scope>
    <source>
        <strain evidence="2">AT0</strain>
        <tissue evidence="2">Leaf</tissue>
    </source>
</reference>